<accession>A0A1X7IA99</accession>
<dbReference type="InterPro" id="IPR051269">
    <property type="entry name" value="Fe-S_cluster_ET"/>
</dbReference>
<dbReference type="PANTHER" id="PTHR36923">
    <property type="entry name" value="FERREDOXIN"/>
    <property type="match status" value="1"/>
</dbReference>
<reference evidence="9" key="1">
    <citation type="submission" date="2017-04" db="EMBL/GenBank/DDBJ databases">
        <authorList>
            <person name="Varghese N."/>
            <person name="Submissions S."/>
        </authorList>
    </citation>
    <scope>NUCLEOTIDE SEQUENCE [LARGE SCALE GENOMIC DNA]</scope>
    <source>
        <strain evidence="9">USBA 82</strain>
    </source>
</reference>
<keyword evidence="9" id="KW-1185">Reference proteome</keyword>
<dbReference type="PROSITE" id="PS00198">
    <property type="entry name" value="4FE4S_FER_1"/>
    <property type="match status" value="1"/>
</dbReference>
<evidence type="ECO:0000313" key="8">
    <source>
        <dbReference type="EMBL" id="SMG11535.1"/>
    </source>
</evidence>
<evidence type="ECO:0000256" key="3">
    <source>
        <dbReference type="ARBA" id="ARBA00022982"/>
    </source>
</evidence>
<dbReference type="Pfam" id="PF13370">
    <property type="entry name" value="Fer4_13"/>
    <property type="match status" value="1"/>
</dbReference>
<dbReference type="AlphaFoldDB" id="A0A1X7IA99"/>
<dbReference type="InterPro" id="IPR017900">
    <property type="entry name" value="4Fe4S_Fe_S_CS"/>
</dbReference>
<organism evidence="8 9">
    <name type="scientific">Dethiosulfovibrio salsuginis</name>
    <dbReference type="NCBI Taxonomy" id="561720"/>
    <lineage>
        <taxon>Bacteria</taxon>
        <taxon>Thermotogati</taxon>
        <taxon>Synergistota</taxon>
        <taxon>Synergistia</taxon>
        <taxon>Synergistales</taxon>
        <taxon>Dethiosulfovibrionaceae</taxon>
        <taxon>Dethiosulfovibrio</taxon>
    </lineage>
</organism>
<dbReference type="GO" id="GO:0005506">
    <property type="term" value="F:iron ion binding"/>
    <property type="evidence" value="ECO:0007669"/>
    <property type="project" value="UniProtKB-UniRule"/>
</dbReference>
<dbReference type="Proteomes" id="UP000193355">
    <property type="component" value="Unassembled WGS sequence"/>
</dbReference>
<evidence type="ECO:0000256" key="6">
    <source>
        <dbReference type="RuleBase" id="RU368020"/>
    </source>
</evidence>
<dbReference type="GO" id="GO:0051536">
    <property type="term" value="F:iron-sulfur cluster binding"/>
    <property type="evidence" value="ECO:0007669"/>
    <property type="project" value="UniProtKB-KW"/>
</dbReference>
<dbReference type="InterPro" id="IPR001080">
    <property type="entry name" value="3Fe4S_ferredoxin"/>
</dbReference>
<evidence type="ECO:0000256" key="5">
    <source>
        <dbReference type="ARBA" id="ARBA00023014"/>
    </source>
</evidence>
<comment type="function">
    <text evidence="6">Ferredoxins are iron-sulfur proteins that transfer electrons in a wide variety of metabolic reactions.</text>
</comment>
<dbReference type="PRINTS" id="PR00352">
    <property type="entry name" value="3FE4SFRDOXIN"/>
</dbReference>
<keyword evidence="2 6" id="KW-0479">Metal-binding</keyword>
<dbReference type="SUPFAM" id="SSF54862">
    <property type="entry name" value="4Fe-4S ferredoxins"/>
    <property type="match status" value="1"/>
</dbReference>
<evidence type="ECO:0000259" key="7">
    <source>
        <dbReference type="PROSITE" id="PS51379"/>
    </source>
</evidence>
<sequence length="60" mass="6396">MRVSIDGEKCIGCGVCVQICPDAFTLDEAKGIARVIRPEGADCVHEAKDSCPVCCIIVEE</sequence>
<dbReference type="GO" id="GO:0009055">
    <property type="term" value="F:electron transfer activity"/>
    <property type="evidence" value="ECO:0007669"/>
    <property type="project" value="UniProtKB-UniRule"/>
</dbReference>
<dbReference type="PROSITE" id="PS51379">
    <property type="entry name" value="4FE4S_FER_2"/>
    <property type="match status" value="1"/>
</dbReference>
<name>A0A1X7IA99_9BACT</name>
<dbReference type="RefSeq" id="WP_085543548.1">
    <property type="nucleotide sequence ID" value="NZ_FXBB01000001.1"/>
</dbReference>
<dbReference type="EMBL" id="FXBB01000001">
    <property type="protein sequence ID" value="SMG11535.1"/>
    <property type="molecule type" value="Genomic_DNA"/>
</dbReference>
<keyword evidence="3 6" id="KW-0249">Electron transport</keyword>
<keyword evidence="1 6" id="KW-0813">Transport</keyword>
<evidence type="ECO:0000256" key="2">
    <source>
        <dbReference type="ARBA" id="ARBA00022723"/>
    </source>
</evidence>
<dbReference type="OrthoDB" id="9803319at2"/>
<keyword evidence="5 6" id="KW-0411">Iron-sulfur</keyword>
<evidence type="ECO:0000256" key="4">
    <source>
        <dbReference type="ARBA" id="ARBA00023004"/>
    </source>
</evidence>
<dbReference type="Gene3D" id="3.30.70.20">
    <property type="match status" value="1"/>
</dbReference>
<dbReference type="STRING" id="561720.SAMN06275492_101275"/>
<keyword evidence="4 6" id="KW-0408">Iron</keyword>
<evidence type="ECO:0000313" key="9">
    <source>
        <dbReference type="Proteomes" id="UP000193355"/>
    </source>
</evidence>
<gene>
    <name evidence="8" type="ORF">SAMN06275492_101275</name>
</gene>
<dbReference type="InterPro" id="IPR017896">
    <property type="entry name" value="4Fe4S_Fe-S-bd"/>
</dbReference>
<feature type="domain" description="4Fe-4S ferredoxin-type" evidence="7">
    <location>
        <begin position="1"/>
        <end position="29"/>
    </location>
</feature>
<evidence type="ECO:0000256" key="1">
    <source>
        <dbReference type="ARBA" id="ARBA00022448"/>
    </source>
</evidence>
<protein>
    <recommendedName>
        <fullName evidence="6">Ferredoxin</fullName>
    </recommendedName>
</protein>
<dbReference type="PANTHER" id="PTHR36923:SF3">
    <property type="entry name" value="FERREDOXIN"/>
    <property type="match status" value="1"/>
</dbReference>
<proteinExistence type="predicted"/>